<evidence type="ECO:0000313" key="2">
    <source>
        <dbReference type="EMBL" id="MPC85487.1"/>
    </source>
</evidence>
<proteinExistence type="predicted"/>
<dbReference type="EMBL" id="VSRR010068591">
    <property type="protein sequence ID" value="MPC85487.1"/>
    <property type="molecule type" value="Genomic_DNA"/>
</dbReference>
<sequence>MANNFYCLLLLLRTRHRPPHPTRLDTPSLPSCVTRVARCYSYIHGGELEAPHVLPTSRRSRPGEVAGEARRWTPRSVV</sequence>
<name>A0A5B7IVK4_PORTR</name>
<organism evidence="2 3">
    <name type="scientific">Portunus trituberculatus</name>
    <name type="common">Swimming crab</name>
    <name type="synonym">Neptunus trituberculatus</name>
    <dbReference type="NCBI Taxonomy" id="210409"/>
    <lineage>
        <taxon>Eukaryota</taxon>
        <taxon>Metazoa</taxon>
        <taxon>Ecdysozoa</taxon>
        <taxon>Arthropoda</taxon>
        <taxon>Crustacea</taxon>
        <taxon>Multicrustacea</taxon>
        <taxon>Malacostraca</taxon>
        <taxon>Eumalacostraca</taxon>
        <taxon>Eucarida</taxon>
        <taxon>Decapoda</taxon>
        <taxon>Pleocyemata</taxon>
        <taxon>Brachyura</taxon>
        <taxon>Eubrachyura</taxon>
        <taxon>Portunoidea</taxon>
        <taxon>Portunidae</taxon>
        <taxon>Portuninae</taxon>
        <taxon>Portunus</taxon>
    </lineage>
</organism>
<protein>
    <submittedName>
        <fullName evidence="2">Uncharacterized protein</fullName>
    </submittedName>
</protein>
<accession>A0A5B7IVK4</accession>
<feature type="region of interest" description="Disordered" evidence="1">
    <location>
        <begin position="53"/>
        <end position="78"/>
    </location>
</feature>
<evidence type="ECO:0000256" key="1">
    <source>
        <dbReference type="SAM" id="MobiDB-lite"/>
    </source>
</evidence>
<reference evidence="2 3" key="1">
    <citation type="submission" date="2019-05" db="EMBL/GenBank/DDBJ databases">
        <title>Another draft genome of Portunus trituberculatus and its Hox gene families provides insights of decapod evolution.</title>
        <authorList>
            <person name="Jeong J.-H."/>
            <person name="Song I."/>
            <person name="Kim S."/>
            <person name="Choi T."/>
            <person name="Kim D."/>
            <person name="Ryu S."/>
            <person name="Kim W."/>
        </authorList>
    </citation>
    <scope>NUCLEOTIDE SEQUENCE [LARGE SCALE GENOMIC DNA]</scope>
    <source>
        <tissue evidence="2">Muscle</tissue>
    </source>
</reference>
<dbReference type="Proteomes" id="UP000324222">
    <property type="component" value="Unassembled WGS sequence"/>
</dbReference>
<comment type="caution">
    <text evidence="2">The sequence shown here is derived from an EMBL/GenBank/DDBJ whole genome shotgun (WGS) entry which is preliminary data.</text>
</comment>
<evidence type="ECO:0000313" key="3">
    <source>
        <dbReference type="Proteomes" id="UP000324222"/>
    </source>
</evidence>
<keyword evidence="3" id="KW-1185">Reference proteome</keyword>
<gene>
    <name evidence="2" type="ORF">E2C01_080265</name>
</gene>
<dbReference type="AlphaFoldDB" id="A0A5B7IVK4"/>